<evidence type="ECO:0000256" key="3">
    <source>
        <dbReference type="ARBA" id="ARBA00022679"/>
    </source>
</evidence>
<evidence type="ECO:0000256" key="6">
    <source>
        <dbReference type="ARBA" id="ARBA00023136"/>
    </source>
</evidence>
<evidence type="ECO:0000256" key="5">
    <source>
        <dbReference type="ARBA" id="ARBA00022989"/>
    </source>
</evidence>
<feature type="domain" description="Wax synthase" evidence="8">
    <location>
        <begin position="250"/>
        <end position="336"/>
    </location>
</feature>
<feature type="transmembrane region" description="Helical" evidence="7">
    <location>
        <begin position="12"/>
        <end position="33"/>
    </location>
</feature>
<keyword evidence="4 7" id="KW-0812">Transmembrane</keyword>
<reference evidence="9" key="2">
    <citation type="submission" date="2020-05" db="EMBL/GenBank/DDBJ databases">
        <authorList>
            <person name="Kim H.-S."/>
            <person name="Proctor R.H."/>
            <person name="Brown D.W."/>
        </authorList>
    </citation>
    <scope>NUCLEOTIDE SEQUENCE</scope>
    <source>
        <strain evidence="9">NRRL 22465</strain>
    </source>
</reference>
<name>A0A8H4UKR2_9HYPO</name>
<dbReference type="GO" id="GO:0006629">
    <property type="term" value="P:lipid metabolic process"/>
    <property type="evidence" value="ECO:0007669"/>
    <property type="project" value="InterPro"/>
</dbReference>
<dbReference type="GO" id="GO:0016020">
    <property type="term" value="C:membrane"/>
    <property type="evidence" value="ECO:0007669"/>
    <property type="project" value="UniProtKB-SubCell"/>
</dbReference>
<comment type="subcellular location">
    <subcellularLocation>
        <location evidence="1">Membrane</location>
        <topology evidence="1">Multi-pass membrane protein</topology>
    </subcellularLocation>
</comment>
<dbReference type="AlphaFoldDB" id="A0A8H4UKR2"/>
<keyword evidence="10" id="KW-1185">Reference proteome</keyword>
<comment type="similarity">
    <text evidence="2">Belongs to the wax synthase family.</text>
</comment>
<dbReference type="Pfam" id="PF13813">
    <property type="entry name" value="MBOAT_2"/>
    <property type="match status" value="1"/>
</dbReference>
<dbReference type="GO" id="GO:0008374">
    <property type="term" value="F:O-acyltransferase activity"/>
    <property type="evidence" value="ECO:0007669"/>
    <property type="project" value="InterPro"/>
</dbReference>
<reference evidence="9" key="1">
    <citation type="journal article" date="2020" name="BMC Genomics">
        <title>Correction to: Identification and distribution of gene clusters required for synthesis of sphingolipid metabolism inhibitors in diverse species of the filamentous fungus Fusarium.</title>
        <authorList>
            <person name="Kim H.S."/>
            <person name="Lohmar J.M."/>
            <person name="Busman M."/>
            <person name="Brown D.W."/>
            <person name="Naumann T.A."/>
            <person name="Divon H.H."/>
            <person name="Lysoe E."/>
            <person name="Uhlig S."/>
            <person name="Proctor R.H."/>
        </authorList>
    </citation>
    <scope>NUCLEOTIDE SEQUENCE</scope>
    <source>
        <strain evidence="9">NRRL 22465</strain>
    </source>
</reference>
<feature type="transmembrane region" description="Helical" evidence="7">
    <location>
        <begin position="405"/>
        <end position="434"/>
    </location>
</feature>
<dbReference type="InterPro" id="IPR032805">
    <property type="entry name" value="Wax_synthase_dom"/>
</dbReference>
<evidence type="ECO:0000313" key="10">
    <source>
        <dbReference type="Proteomes" id="UP000635477"/>
    </source>
</evidence>
<evidence type="ECO:0000256" key="2">
    <source>
        <dbReference type="ARBA" id="ARBA00007282"/>
    </source>
</evidence>
<keyword evidence="5 7" id="KW-1133">Transmembrane helix</keyword>
<keyword evidence="6 7" id="KW-0472">Membrane</keyword>
<dbReference type="Proteomes" id="UP000635477">
    <property type="component" value="Unassembled WGS sequence"/>
</dbReference>
<dbReference type="PANTHER" id="PTHR31595">
    <property type="entry name" value="LONG-CHAIN-ALCOHOL O-FATTY-ACYLTRANSFERASE 3-RELATED"/>
    <property type="match status" value="1"/>
</dbReference>
<evidence type="ECO:0000256" key="4">
    <source>
        <dbReference type="ARBA" id="ARBA00022692"/>
    </source>
</evidence>
<dbReference type="PANTHER" id="PTHR31595:SF27">
    <property type="entry name" value="WAX SYNTHASE DOMAIN-CONTAINING PROTEIN-RELATED"/>
    <property type="match status" value="1"/>
</dbReference>
<keyword evidence="3" id="KW-0808">Transferase</keyword>
<evidence type="ECO:0000256" key="7">
    <source>
        <dbReference type="SAM" id="Phobius"/>
    </source>
</evidence>
<feature type="transmembrane region" description="Helical" evidence="7">
    <location>
        <begin position="69"/>
        <end position="92"/>
    </location>
</feature>
<dbReference type="InterPro" id="IPR044851">
    <property type="entry name" value="Wax_synthase"/>
</dbReference>
<dbReference type="EMBL" id="JABEYC010000366">
    <property type="protein sequence ID" value="KAF4978468.1"/>
    <property type="molecule type" value="Genomic_DNA"/>
</dbReference>
<evidence type="ECO:0000256" key="1">
    <source>
        <dbReference type="ARBA" id="ARBA00004141"/>
    </source>
</evidence>
<gene>
    <name evidence="9" type="ORF">FZEAL_5154</name>
</gene>
<evidence type="ECO:0000259" key="8">
    <source>
        <dbReference type="Pfam" id="PF13813"/>
    </source>
</evidence>
<protein>
    <recommendedName>
        <fullName evidence="8">Wax synthase domain-containing protein</fullName>
    </recommendedName>
</protein>
<organism evidence="9 10">
    <name type="scientific">Fusarium zealandicum</name>
    <dbReference type="NCBI Taxonomy" id="1053134"/>
    <lineage>
        <taxon>Eukaryota</taxon>
        <taxon>Fungi</taxon>
        <taxon>Dikarya</taxon>
        <taxon>Ascomycota</taxon>
        <taxon>Pezizomycotina</taxon>
        <taxon>Sordariomycetes</taxon>
        <taxon>Hypocreomycetidae</taxon>
        <taxon>Hypocreales</taxon>
        <taxon>Nectriaceae</taxon>
        <taxon>Fusarium</taxon>
        <taxon>Fusarium staphyleae species complex</taxon>
    </lineage>
</organism>
<accession>A0A8H4UKR2</accession>
<feature type="transmembrane region" description="Helical" evidence="7">
    <location>
        <begin position="370"/>
        <end position="393"/>
    </location>
</feature>
<proteinExistence type="inferred from homology"/>
<comment type="caution">
    <text evidence="9">The sequence shown here is derived from an EMBL/GenBank/DDBJ whole genome shotgun (WGS) entry which is preliminary data.</text>
</comment>
<dbReference type="OrthoDB" id="1077582at2759"/>
<sequence length="438" mass="48948">MGLSHDTSVSAHYVNSALLLLGACIPSAVVIVSTPKSGANSLPRYIWALVIASNARRLFQELAGITTSFVLNCLVMGQLIVVLLQCCNLLAITRLDAHDLIRGDIFQFSDAFFHKVFRTTCLIFNLRGVGTPWQVKRLHRFPRFFDRCGDDGKPNRCLFVLRQGLIVAWQYLILDIIYQSSLDTPPEETERLFGQGKEFLYLDATVEQWAARVAVSLVSCLAPARVTTDIAYRSLSLLSVSVGFTSADEWPPLFGSISDAYTIRRCWSIFWHQHCQWALTSVSNCVCRDILHLPRPSILDRYSNITIAFVVSGAIHVMIDSFCWKPESKAPTVAFFGSFAVAILLEDRVQALCRRLTGVDTRNGKQDVPVWHKIVGYVWVTSWLSLTVPWYLYHPTRLSPKVKWLVPYSVVALVGSPAAHGLLIMGGLVLKFVIGGEL</sequence>
<evidence type="ECO:0000313" key="9">
    <source>
        <dbReference type="EMBL" id="KAF4978468.1"/>
    </source>
</evidence>